<organism evidence="1 2">
    <name type="scientific">Yaniella flava</name>
    <dbReference type="NCBI Taxonomy" id="287930"/>
    <lineage>
        <taxon>Bacteria</taxon>
        <taxon>Bacillati</taxon>
        <taxon>Actinomycetota</taxon>
        <taxon>Actinomycetes</taxon>
        <taxon>Micrococcales</taxon>
        <taxon>Micrococcaceae</taxon>
        <taxon>Yaniella</taxon>
    </lineage>
</organism>
<evidence type="ECO:0000313" key="1">
    <source>
        <dbReference type="EMBL" id="GAA2036446.1"/>
    </source>
</evidence>
<dbReference type="Proteomes" id="UP001501461">
    <property type="component" value="Unassembled WGS sequence"/>
</dbReference>
<reference evidence="2" key="1">
    <citation type="journal article" date="2019" name="Int. J. Syst. Evol. Microbiol.">
        <title>The Global Catalogue of Microorganisms (GCM) 10K type strain sequencing project: providing services to taxonomists for standard genome sequencing and annotation.</title>
        <authorList>
            <consortium name="The Broad Institute Genomics Platform"/>
            <consortium name="The Broad Institute Genome Sequencing Center for Infectious Disease"/>
            <person name="Wu L."/>
            <person name="Ma J."/>
        </authorList>
    </citation>
    <scope>NUCLEOTIDE SEQUENCE [LARGE SCALE GENOMIC DNA]</scope>
    <source>
        <strain evidence="2">JCM 13595</strain>
    </source>
</reference>
<dbReference type="RefSeq" id="WP_343957411.1">
    <property type="nucleotide sequence ID" value="NZ_BAAAMN010000028.1"/>
</dbReference>
<accession>A0ABP5FXY7</accession>
<gene>
    <name evidence="1" type="ORF">GCM10009720_16300</name>
</gene>
<dbReference type="EMBL" id="BAAAMN010000028">
    <property type="protein sequence ID" value="GAA2036446.1"/>
    <property type="molecule type" value="Genomic_DNA"/>
</dbReference>
<evidence type="ECO:0008006" key="3">
    <source>
        <dbReference type="Google" id="ProtNLM"/>
    </source>
</evidence>
<name>A0ABP5FXY7_9MICC</name>
<sequence length="110" mass="12241">MSSEFTNTHLPPEHVINAVQQAMNWNGDSARNALLALRRESRLTDLDQVEALPVGTVVKDFNGQIMHQYETGWWDAAGDETSWNSTYVLLPAHVLAWGKTRSSESDDTAA</sequence>
<protein>
    <recommendedName>
        <fullName evidence="3">DUF551 domain-containing protein</fullName>
    </recommendedName>
</protein>
<proteinExistence type="predicted"/>
<comment type="caution">
    <text evidence="1">The sequence shown here is derived from an EMBL/GenBank/DDBJ whole genome shotgun (WGS) entry which is preliminary data.</text>
</comment>
<evidence type="ECO:0000313" key="2">
    <source>
        <dbReference type="Proteomes" id="UP001501461"/>
    </source>
</evidence>
<keyword evidence="2" id="KW-1185">Reference proteome</keyword>